<feature type="chain" id="PRO_5027090158" description="Peptidyl-prolyl cis-trans isomerase" evidence="7">
    <location>
        <begin position="28"/>
        <end position="156"/>
    </location>
</feature>
<comment type="similarity">
    <text evidence="2 6">Belongs to the FKBP-type PPIase family.</text>
</comment>
<dbReference type="InterPro" id="IPR001179">
    <property type="entry name" value="PPIase_FKBP_dom"/>
</dbReference>
<dbReference type="KEGG" id="lck:HN018_09695"/>
<evidence type="ECO:0000256" key="4">
    <source>
        <dbReference type="ARBA" id="ARBA00023235"/>
    </source>
</evidence>
<reference evidence="9 10" key="1">
    <citation type="journal article" date="2014" name="World J. Microbiol. Biotechnol.">
        <title>Biodiversity and physiological characteristics of Antarctic and Arctic lichens-associated bacteria.</title>
        <authorList>
            <person name="Lee Y.M."/>
            <person name="Kim E.H."/>
            <person name="Lee H.K."/>
            <person name="Hong S.G."/>
        </authorList>
    </citation>
    <scope>NUCLEOTIDE SEQUENCE [LARGE SCALE GENOMIC DNA]</scope>
    <source>
        <strain evidence="9 10">PAMC 26569</strain>
    </source>
</reference>
<dbReference type="AlphaFoldDB" id="A0A6M8HPQ9"/>
<evidence type="ECO:0000313" key="10">
    <source>
        <dbReference type="Proteomes" id="UP000500767"/>
    </source>
</evidence>
<dbReference type="SUPFAM" id="SSF54534">
    <property type="entry name" value="FKBP-like"/>
    <property type="match status" value="1"/>
</dbReference>
<dbReference type="Pfam" id="PF01346">
    <property type="entry name" value="FKBP_N"/>
    <property type="match status" value="1"/>
</dbReference>
<dbReference type="InterPro" id="IPR000774">
    <property type="entry name" value="PPIase_FKBP_N"/>
</dbReference>
<feature type="domain" description="PPIase FKBP-type" evidence="8">
    <location>
        <begin position="71"/>
        <end position="154"/>
    </location>
</feature>
<gene>
    <name evidence="9" type="ORF">HN018_09695</name>
</gene>
<keyword evidence="4 5" id="KW-0413">Isomerase</keyword>
<evidence type="ECO:0000256" key="7">
    <source>
        <dbReference type="SAM" id="SignalP"/>
    </source>
</evidence>
<dbReference type="RefSeq" id="WP_171834042.1">
    <property type="nucleotide sequence ID" value="NZ_CP053708.1"/>
</dbReference>
<evidence type="ECO:0000313" key="9">
    <source>
        <dbReference type="EMBL" id="QKE90277.1"/>
    </source>
</evidence>
<evidence type="ECO:0000256" key="3">
    <source>
        <dbReference type="ARBA" id="ARBA00023110"/>
    </source>
</evidence>
<dbReference type="EMBL" id="CP053708">
    <property type="protein sequence ID" value="QKE90277.1"/>
    <property type="molecule type" value="Genomic_DNA"/>
</dbReference>
<dbReference type="Gene3D" id="3.10.50.40">
    <property type="match status" value="1"/>
</dbReference>
<accession>A0A6M8HPQ9</accession>
<sequence length="156" mass="16052">MPFVRASLLSPLVAMILAVTAAGGAQAGTLAEAAAFLKQKSAEPGVVTLPSGLEYKVISSGDTSGEHPTATSSVMVNYVGKLSDGATFDDSHDQIVTLPLGSVIKGWTEGLQLMRPGDVWMLYIPPALAYGAKGAGPIPPNEALAFKIEFVAVSGH</sequence>
<dbReference type="Pfam" id="PF00254">
    <property type="entry name" value="FKBP_C"/>
    <property type="match status" value="1"/>
</dbReference>
<organism evidence="9 10">
    <name type="scientific">Lichenicola cladoniae</name>
    <dbReference type="NCBI Taxonomy" id="1484109"/>
    <lineage>
        <taxon>Bacteria</taxon>
        <taxon>Pseudomonadati</taxon>
        <taxon>Pseudomonadota</taxon>
        <taxon>Alphaproteobacteria</taxon>
        <taxon>Acetobacterales</taxon>
        <taxon>Acetobacteraceae</taxon>
        <taxon>Lichenicola</taxon>
    </lineage>
</organism>
<protein>
    <recommendedName>
        <fullName evidence="6">Peptidyl-prolyl cis-trans isomerase</fullName>
        <ecNumber evidence="6">5.2.1.8</ecNumber>
    </recommendedName>
</protein>
<dbReference type="PROSITE" id="PS50059">
    <property type="entry name" value="FKBP_PPIASE"/>
    <property type="match status" value="1"/>
</dbReference>
<dbReference type="EC" id="5.2.1.8" evidence="6"/>
<dbReference type="GO" id="GO:0003755">
    <property type="term" value="F:peptidyl-prolyl cis-trans isomerase activity"/>
    <property type="evidence" value="ECO:0007669"/>
    <property type="project" value="UniProtKB-UniRule"/>
</dbReference>
<dbReference type="PANTHER" id="PTHR43811:SF57">
    <property type="entry name" value="FKBP-TYPE PEPTIDYL-PROLYL CIS-TRANS ISOMERASE FKPA-RELATED"/>
    <property type="match status" value="1"/>
</dbReference>
<keyword evidence="10" id="KW-1185">Reference proteome</keyword>
<evidence type="ECO:0000256" key="1">
    <source>
        <dbReference type="ARBA" id="ARBA00000971"/>
    </source>
</evidence>
<dbReference type="GO" id="GO:0006457">
    <property type="term" value="P:protein folding"/>
    <property type="evidence" value="ECO:0007669"/>
    <property type="project" value="InterPro"/>
</dbReference>
<comment type="catalytic activity">
    <reaction evidence="1 5 6">
        <text>[protein]-peptidylproline (omega=180) = [protein]-peptidylproline (omega=0)</text>
        <dbReference type="Rhea" id="RHEA:16237"/>
        <dbReference type="Rhea" id="RHEA-COMP:10747"/>
        <dbReference type="Rhea" id="RHEA-COMP:10748"/>
        <dbReference type="ChEBI" id="CHEBI:83833"/>
        <dbReference type="ChEBI" id="CHEBI:83834"/>
        <dbReference type="EC" id="5.2.1.8"/>
    </reaction>
</comment>
<keyword evidence="3 5" id="KW-0697">Rotamase</keyword>
<evidence type="ECO:0000256" key="5">
    <source>
        <dbReference type="PROSITE-ProRule" id="PRU00277"/>
    </source>
</evidence>
<feature type="signal peptide" evidence="7">
    <location>
        <begin position="1"/>
        <end position="27"/>
    </location>
</feature>
<dbReference type="InterPro" id="IPR046357">
    <property type="entry name" value="PPIase_dom_sf"/>
</dbReference>
<proteinExistence type="inferred from homology"/>
<dbReference type="PANTHER" id="PTHR43811">
    <property type="entry name" value="FKBP-TYPE PEPTIDYL-PROLYL CIS-TRANS ISOMERASE FKPA"/>
    <property type="match status" value="1"/>
</dbReference>
<keyword evidence="7" id="KW-0732">Signal</keyword>
<evidence type="ECO:0000256" key="6">
    <source>
        <dbReference type="RuleBase" id="RU003915"/>
    </source>
</evidence>
<name>A0A6M8HPQ9_9PROT</name>
<evidence type="ECO:0000256" key="2">
    <source>
        <dbReference type="ARBA" id="ARBA00006577"/>
    </source>
</evidence>
<dbReference type="Proteomes" id="UP000500767">
    <property type="component" value="Chromosome"/>
</dbReference>
<evidence type="ECO:0000259" key="8">
    <source>
        <dbReference type="PROSITE" id="PS50059"/>
    </source>
</evidence>